<dbReference type="GeneID" id="14650613"/>
<dbReference type="RefSeq" id="WP_015408324.1">
    <property type="nucleotide sequence ID" value="NC_020388.1"/>
</dbReference>
<feature type="domain" description="NrS-1 polymerase-like HBD" evidence="1">
    <location>
        <begin position="258"/>
        <end position="319"/>
    </location>
</feature>
<dbReference type="HOGENOM" id="CLU_279871_0_0_2"/>
<gene>
    <name evidence="2" type="ordered locus">Nmlp_1267</name>
</gene>
<dbReference type="eggNOG" id="arCOG08578">
    <property type="taxonomic scope" value="Archaea"/>
</dbReference>
<dbReference type="OrthoDB" id="238910at2157"/>
<dbReference type="AlphaFoldDB" id="M1XNI5"/>
<organism evidence="2 3">
    <name type="scientific">Natronomonas moolapensis (strain DSM 18674 / CECT 7526 / JCM 14361 / 8.8.11)</name>
    <dbReference type="NCBI Taxonomy" id="268739"/>
    <lineage>
        <taxon>Archaea</taxon>
        <taxon>Methanobacteriati</taxon>
        <taxon>Methanobacteriota</taxon>
        <taxon>Stenosarchaea group</taxon>
        <taxon>Halobacteria</taxon>
        <taxon>Halobacteriales</taxon>
        <taxon>Natronomonadaceae</taxon>
        <taxon>Natronomonas</taxon>
    </lineage>
</organism>
<evidence type="ECO:0000313" key="3">
    <source>
        <dbReference type="Proteomes" id="UP000011867"/>
    </source>
</evidence>
<evidence type="ECO:0000313" key="2">
    <source>
        <dbReference type="EMBL" id="CCQ35476.1"/>
    </source>
</evidence>
<sequence>MTTRNTIHSNVIELSHIRNESLLTEYQDENCWLCWRSEESEEDDKPRKVPVDPRTERIADGTDPAVWIDYNTAQTCYEQGKSDVSGLGIALGFGDLVGVDLDNCRDPKTGDVEGWAIDIVETLDSYAEVSPSGTGLHVLVEGALPNDARNRQKDIASTLSQFDEAEIEIYDSTRYFTFTGDHVEGTPTSIKSRPSELLDIHDEYVGKEDNRAESLTPESETDLNLNDEELLERAKDAENGDTFERLWDGDTSLHDNDHSRADMALLQHLAYWTQCDPQQMERMFSQSGLGRRDKWRDREDYRERTVRKAIENCSEVYSPQSSNNKNDDARHVGEDSTILKRDDGYHKERENNDGEVYHDRITNFHLDVNAYVVDKNGGKQVDLTIQPCSEVEDEYEAVVPFTVFNETRAFRKQVVTGRTTIFEGGIRELNTLRQVVATQEAPVRHLTKKLGLQDGEIVTPEGVLGVDEPTFRYVDQGTALERKFALDDLGDYDKEEVRRIVELLPQIREKERGLPVLGWWYGSLFAPHIRSEEGELPALTVTGETGAGKTALLQLLSQLFGLDPEPASPKTTRFSLIRHMSATTNIPVWFDEYKPAEMSKYEADRFHDLFRKHTRGVDVTRGRQDQSEESYSLTAPIVLSGEQQIQGNAEQRRAIRVRLKKTHDETQEAWSRLTGESYETSQKIVHPDSYDFSQHVRAVWTLLTEIDADEFQQTWESAKESTYDALSRTGRTDLEPLEEVSLAMVKFGLAVFQLLASRVNADPDITDRDIEQAMKYVIEGSGQEERISHVEEFLRFVESSARAGYIEKEIHYDIVEKRGNDNDELCLKLPDTHAEVSRYLKDREVNADFFDSHTDYRERFQELHDEGGLVTDTSKVHRELNRCVAFDIEELDEQLADFEAETFSY</sequence>
<dbReference type="Proteomes" id="UP000011867">
    <property type="component" value="Chromosome"/>
</dbReference>
<name>M1XNI5_NATM8</name>
<reference evidence="2 3" key="1">
    <citation type="journal article" date="2013" name="Genome Announc.">
        <title>Genome of the haloarchaeon Natronomonas moolapensis, a neutrophilic member of a previously haloalkaliphilic genus.</title>
        <authorList>
            <person name="Dyall-Smith M.L."/>
            <person name="Pfeiffer F."/>
            <person name="Oberwinkler T."/>
            <person name="Klee K."/>
            <person name="Rampp M."/>
            <person name="Palm P."/>
            <person name="Gross K."/>
            <person name="Schuster S.C."/>
            <person name="Oesterhelt D."/>
        </authorList>
    </citation>
    <scope>NUCLEOTIDE SEQUENCE [LARGE SCALE GENOMIC DNA]</scope>
    <source>
        <strain evidence="3">DSM 18674 / JCM 14361 / 8.8.11</strain>
    </source>
</reference>
<accession>M1XNI5</accession>
<evidence type="ECO:0000259" key="1">
    <source>
        <dbReference type="Pfam" id="PF22763"/>
    </source>
</evidence>
<keyword evidence="3" id="KW-1185">Reference proteome</keyword>
<dbReference type="eggNOG" id="arCOG06276">
    <property type="taxonomic scope" value="Archaea"/>
</dbReference>
<dbReference type="EMBL" id="HF582854">
    <property type="protein sequence ID" value="CCQ35476.1"/>
    <property type="molecule type" value="Genomic_DNA"/>
</dbReference>
<dbReference type="Pfam" id="PF22763">
    <property type="entry name" value="NrS1-1_pol-like_HBD"/>
    <property type="match status" value="1"/>
</dbReference>
<dbReference type="InterPro" id="IPR054468">
    <property type="entry name" value="NrSPol-like_HBD"/>
</dbReference>
<dbReference type="KEGG" id="nmo:Nmlp_1267"/>
<proteinExistence type="predicted"/>
<protein>
    <submittedName>
        <fullName evidence="2">Homolog to CGphi46-ORF22</fullName>
    </submittedName>
</protein>